<reference evidence="1 2" key="2">
    <citation type="journal article" date="2022" name="Mol. Ecol. Resour.">
        <title>The genomes of chicory, endive, great burdock and yacon provide insights into Asteraceae paleo-polyploidization history and plant inulin production.</title>
        <authorList>
            <person name="Fan W."/>
            <person name="Wang S."/>
            <person name="Wang H."/>
            <person name="Wang A."/>
            <person name="Jiang F."/>
            <person name="Liu H."/>
            <person name="Zhao H."/>
            <person name="Xu D."/>
            <person name="Zhang Y."/>
        </authorList>
    </citation>
    <scope>NUCLEOTIDE SEQUENCE [LARGE SCALE GENOMIC DNA]</scope>
    <source>
        <strain evidence="2">cv. Yunnan</strain>
        <tissue evidence="1">Leaves</tissue>
    </source>
</reference>
<evidence type="ECO:0000313" key="1">
    <source>
        <dbReference type="EMBL" id="KAI3712158.1"/>
    </source>
</evidence>
<dbReference type="EMBL" id="CM042041">
    <property type="protein sequence ID" value="KAI3712158.1"/>
    <property type="molecule type" value="Genomic_DNA"/>
</dbReference>
<gene>
    <name evidence="1" type="ORF">L1987_70707</name>
</gene>
<accession>A0ACB9ARZ7</accession>
<evidence type="ECO:0000313" key="2">
    <source>
        <dbReference type="Proteomes" id="UP001056120"/>
    </source>
</evidence>
<protein>
    <submittedName>
        <fullName evidence="1">Uncharacterized protein</fullName>
    </submittedName>
</protein>
<sequence length="455" mass="51287">MRKEPKQITHKLIRALRLKLRSIFNFGVLVFLVGWINVWIIGPCTQQRPICTEGVLEVDVCKSHIRKDYLNVVLLLEGWRFLQSANLQLKKISVSSIFWRPDRTKIVENLDIDKMGYSCDYCGEARSMVYCRSDAAYLCLSCDRNVHSANPLSKRHMRTLVCDMCNSQPALVRCVEEKASLCQNCDWVSHNGANSDASTHSRQTLNCYSGCPSAIELASIWSFMSESCEQEMGSMSIADKTTQEQSENKIQDSSVNVEISYSGTKDQEQVVDDGVYDDYTMDEVDMNIENYEELFGVGCNDPKHLFAKDGIDSLFNKKGATKESSNTAQPECSIAASLDSLVSCKTEPNPLYARQHSNISFSNLTGESSGGEYQDCGASSIVPMVEPPWCTPGSGTTRSDAVLRYKEKKKTRKFEKRVRYATRKARADVRKRVKGRFIKAGDAYDYDPMNETRSF</sequence>
<keyword evidence="2" id="KW-1185">Reference proteome</keyword>
<name>A0ACB9ARZ7_9ASTR</name>
<reference evidence="2" key="1">
    <citation type="journal article" date="2022" name="Mol. Ecol. Resour.">
        <title>The genomes of chicory, endive, great burdock and yacon provide insights into Asteraceae palaeo-polyploidization history and plant inulin production.</title>
        <authorList>
            <person name="Fan W."/>
            <person name="Wang S."/>
            <person name="Wang H."/>
            <person name="Wang A."/>
            <person name="Jiang F."/>
            <person name="Liu H."/>
            <person name="Zhao H."/>
            <person name="Xu D."/>
            <person name="Zhang Y."/>
        </authorList>
    </citation>
    <scope>NUCLEOTIDE SEQUENCE [LARGE SCALE GENOMIC DNA]</scope>
    <source>
        <strain evidence="2">cv. Yunnan</strain>
    </source>
</reference>
<dbReference type="Proteomes" id="UP001056120">
    <property type="component" value="Linkage Group LG24"/>
</dbReference>
<organism evidence="1 2">
    <name type="scientific">Smallanthus sonchifolius</name>
    <dbReference type="NCBI Taxonomy" id="185202"/>
    <lineage>
        <taxon>Eukaryota</taxon>
        <taxon>Viridiplantae</taxon>
        <taxon>Streptophyta</taxon>
        <taxon>Embryophyta</taxon>
        <taxon>Tracheophyta</taxon>
        <taxon>Spermatophyta</taxon>
        <taxon>Magnoliopsida</taxon>
        <taxon>eudicotyledons</taxon>
        <taxon>Gunneridae</taxon>
        <taxon>Pentapetalae</taxon>
        <taxon>asterids</taxon>
        <taxon>campanulids</taxon>
        <taxon>Asterales</taxon>
        <taxon>Asteraceae</taxon>
        <taxon>Asteroideae</taxon>
        <taxon>Heliantheae alliance</taxon>
        <taxon>Millerieae</taxon>
        <taxon>Smallanthus</taxon>
    </lineage>
</organism>
<comment type="caution">
    <text evidence="1">The sequence shown here is derived from an EMBL/GenBank/DDBJ whole genome shotgun (WGS) entry which is preliminary data.</text>
</comment>
<proteinExistence type="predicted"/>